<comment type="subcellular location">
    <subcellularLocation>
        <location evidence="1">Periplasm</location>
    </subcellularLocation>
</comment>
<reference evidence="5" key="1">
    <citation type="submission" date="2022-07" db="EMBL/GenBank/DDBJ databases">
        <authorList>
            <person name="Xamxidin M."/>
        </authorList>
    </citation>
    <scope>NUCLEOTIDE SEQUENCE</scope>
    <source>
        <strain evidence="5">YS8-69</strain>
    </source>
</reference>
<evidence type="ECO:0000259" key="4">
    <source>
        <dbReference type="Pfam" id="PF09084"/>
    </source>
</evidence>
<name>A0ABT1XJF5_9BURK</name>
<gene>
    <name evidence="5" type="ORF">NSP04_12175</name>
</gene>
<evidence type="ECO:0000256" key="1">
    <source>
        <dbReference type="ARBA" id="ARBA00004418"/>
    </source>
</evidence>
<protein>
    <submittedName>
        <fullName evidence="5">ABC transporter substrate-binding protein</fullName>
    </submittedName>
</protein>
<organism evidence="5 6">
    <name type="scientific">Limnobacter parvus</name>
    <dbReference type="NCBI Taxonomy" id="2939690"/>
    <lineage>
        <taxon>Bacteria</taxon>
        <taxon>Pseudomonadati</taxon>
        <taxon>Pseudomonadota</taxon>
        <taxon>Betaproteobacteria</taxon>
        <taxon>Burkholderiales</taxon>
        <taxon>Burkholderiaceae</taxon>
        <taxon>Limnobacter</taxon>
    </lineage>
</organism>
<evidence type="ECO:0000313" key="5">
    <source>
        <dbReference type="EMBL" id="MCR2747410.1"/>
    </source>
</evidence>
<evidence type="ECO:0000256" key="2">
    <source>
        <dbReference type="ARBA" id="ARBA00010742"/>
    </source>
</evidence>
<dbReference type="Pfam" id="PF09084">
    <property type="entry name" value="NMT1"/>
    <property type="match status" value="1"/>
</dbReference>
<keyword evidence="6" id="KW-1185">Reference proteome</keyword>
<evidence type="ECO:0000256" key="3">
    <source>
        <dbReference type="ARBA" id="ARBA00022729"/>
    </source>
</evidence>
<evidence type="ECO:0000313" key="6">
    <source>
        <dbReference type="Proteomes" id="UP001165267"/>
    </source>
</evidence>
<sequence length="337" mass="37132">MFNLLPGTIGDSRWFKSGVAALLFVAVAFCQTAWADNPRIAVSKSPLSLPFFVAKEKNLFAKHGVEPQLIECIGGNRCVQELVDGKVDMATSSELPFMFTVHAGKPITLITTFVNNKDDMKFLVRKSAAPEGIKSLAGKRVGYVSKSASHYFMDVFLLYHGLDPRTVVPVALRADELAGALAKGEVDAISVWEPWGQVALEMGGSKVEVVSSPRLYNQTFNLLVGNEYRLAESKRISAVLMALEDAIQLIKKNPDEAMRTMARVTGVSMAIVKAAWPTYRFELSLQQSLLTTIQGQARWAKREGHVAATNTDPEFLDFIDSSLLRKLNPSAVDFVYR</sequence>
<feature type="domain" description="SsuA/THI5-like" evidence="4">
    <location>
        <begin position="48"/>
        <end position="257"/>
    </location>
</feature>
<keyword evidence="3" id="KW-0732">Signal</keyword>
<dbReference type="Proteomes" id="UP001165267">
    <property type="component" value="Unassembled WGS sequence"/>
</dbReference>
<comment type="similarity">
    <text evidence="2">Belongs to the bacterial solute-binding protein SsuA/TauA family.</text>
</comment>
<dbReference type="SUPFAM" id="SSF53850">
    <property type="entry name" value="Periplasmic binding protein-like II"/>
    <property type="match status" value="1"/>
</dbReference>
<proteinExistence type="inferred from homology"/>
<dbReference type="EMBL" id="JANKHG010000018">
    <property type="protein sequence ID" value="MCR2747410.1"/>
    <property type="molecule type" value="Genomic_DNA"/>
</dbReference>
<dbReference type="InterPro" id="IPR015168">
    <property type="entry name" value="SsuA/THI5"/>
</dbReference>
<accession>A0ABT1XJF5</accession>
<comment type="caution">
    <text evidence="5">The sequence shown here is derived from an EMBL/GenBank/DDBJ whole genome shotgun (WGS) entry which is preliminary data.</text>
</comment>
<dbReference type="PANTHER" id="PTHR30024">
    <property type="entry name" value="ALIPHATIC SULFONATES-BINDING PROTEIN-RELATED"/>
    <property type="match status" value="1"/>
</dbReference>
<dbReference type="PANTHER" id="PTHR30024:SF47">
    <property type="entry name" value="TAURINE-BINDING PERIPLASMIC PROTEIN"/>
    <property type="match status" value="1"/>
</dbReference>
<dbReference type="RefSeq" id="WP_257512622.1">
    <property type="nucleotide sequence ID" value="NZ_JANKHG010000018.1"/>
</dbReference>
<dbReference type="Gene3D" id="3.40.190.10">
    <property type="entry name" value="Periplasmic binding protein-like II"/>
    <property type="match status" value="2"/>
</dbReference>